<proteinExistence type="predicted"/>
<dbReference type="EMBL" id="PFBW01000228">
    <property type="protein sequence ID" value="PIR76878.1"/>
    <property type="molecule type" value="Genomic_DNA"/>
</dbReference>
<dbReference type="Proteomes" id="UP000228528">
    <property type="component" value="Unassembled WGS sequence"/>
</dbReference>
<dbReference type="PANTHER" id="PTHR30308">
    <property type="entry name" value="TMRNA-BINDING COMPONENT OF TRANS-TRANSLATION TAGGING COMPLEX"/>
    <property type="match status" value="1"/>
</dbReference>
<dbReference type="GO" id="GO:0005829">
    <property type="term" value="C:cytosol"/>
    <property type="evidence" value="ECO:0007669"/>
    <property type="project" value="TreeGrafter"/>
</dbReference>
<dbReference type="GO" id="GO:0003723">
    <property type="term" value="F:RNA binding"/>
    <property type="evidence" value="ECO:0007669"/>
    <property type="project" value="UniProtKB-KW"/>
</dbReference>
<evidence type="ECO:0000256" key="2">
    <source>
        <dbReference type="ARBA" id="ARBA00022884"/>
    </source>
</evidence>
<reference evidence="4" key="1">
    <citation type="submission" date="2017-09" db="EMBL/GenBank/DDBJ databases">
        <title>Depth-based differentiation of microbial function through sediment-hosted aquifers and enrichment of novel symbionts in the deep terrestrial subsurface.</title>
        <authorList>
            <person name="Probst A.J."/>
            <person name="Ladd B."/>
            <person name="Jarett J.K."/>
            <person name="Geller-Mcgrath D.E."/>
            <person name="Sieber C.M.K."/>
            <person name="Emerson J.B."/>
            <person name="Anantharaman K."/>
            <person name="Thomas B.C."/>
            <person name="Malmstrom R."/>
            <person name="Stieglmeier M."/>
            <person name="Klingl A."/>
            <person name="Woyke T."/>
            <person name="Ryan C.M."/>
            <person name="Banfield J.F."/>
        </authorList>
    </citation>
    <scope>NUCLEOTIDE SEQUENCE [LARGE SCALE GENOMIC DNA]</scope>
</reference>
<dbReference type="PANTHER" id="PTHR30308:SF2">
    <property type="entry name" value="SSRA-BINDING PROTEIN"/>
    <property type="match status" value="1"/>
</dbReference>
<evidence type="ECO:0000313" key="3">
    <source>
        <dbReference type="EMBL" id="PIR76878.1"/>
    </source>
</evidence>
<comment type="caution">
    <text evidence="3">The sequence shown here is derived from an EMBL/GenBank/DDBJ whole genome shotgun (WGS) entry which is preliminary data.</text>
</comment>
<protein>
    <recommendedName>
        <fullName evidence="5">SsrA-binding protein</fullName>
    </recommendedName>
</protein>
<dbReference type="AlphaFoldDB" id="A0A2M6NZM5"/>
<keyword evidence="1" id="KW-0963">Cytoplasm</keyword>
<organism evidence="3 4">
    <name type="scientific">Candidatus Magasanikbacteria bacterium CG10_big_fil_rev_8_21_14_0_10_38_6</name>
    <dbReference type="NCBI Taxonomy" id="1974647"/>
    <lineage>
        <taxon>Bacteria</taxon>
        <taxon>Candidatus Magasanikiibacteriota</taxon>
    </lineage>
</organism>
<sequence>MLKKQEIDYLAGKSQVEGLTLIPLRIYTSHSFLKLEFALAKGKKKYDKRESIKKKDIERDLRTLTKRSFKRVD</sequence>
<keyword evidence="2" id="KW-0694">RNA-binding</keyword>
<evidence type="ECO:0000256" key="1">
    <source>
        <dbReference type="ARBA" id="ARBA00022490"/>
    </source>
</evidence>
<evidence type="ECO:0008006" key="5">
    <source>
        <dbReference type="Google" id="ProtNLM"/>
    </source>
</evidence>
<dbReference type="InterPro" id="IPR023620">
    <property type="entry name" value="SmpB"/>
</dbReference>
<dbReference type="InterPro" id="IPR000037">
    <property type="entry name" value="SsrA-bd_prot"/>
</dbReference>
<dbReference type="Pfam" id="PF01668">
    <property type="entry name" value="SmpB"/>
    <property type="match status" value="1"/>
</dbReference>
<name>A0A2M6NZM5_9BACT</name>
<dbReference type="SUPFAM" id="SSF74982">
    <property type="entry name" value="Small protein B (SmpB)"/>
    <property type="match status" value="1"/>
</dbReference>
<dbReference type="GO" id="GO:0070930">
    <property type="term" value="P:trans-translation-dependent protein tagging"/>
    <property type="evidence" value="ECO:0007669"/>
    <property type="project" value="TreeGrafter"/>
</dbReference>
<accession>A0A2M6NZM5</accession>
<evidence type="ECO:0000313" key="4">
    <source>
        <dbReference type="Proteomes" id="UP000228528"/>
    </source>
</evidence>
<gene>
    <name evidence="3" type="ORF">COU30_05505</name>
</gene>
<dbReference type="Gene3D" id="2.40.280.10">
    <property type="match status" value="1"/>
</dbReference>